<protein>
    <submittedName>
        <fullName evidence="1">DUF1834 family protein</fullName>
    </submittedName>
</protein>
<organism evidence="1 2">
    <name type="scientific">Sphingomonas naphthae</name>
    <dbReference type="NCBI Taxonomy" id="1813468"/>
    <lineage>
        <taxon>Bacteria</taxon>
        <taxon>Pseudomonadati</taxon>
        <taxon>Pseudomonadota</taxon>
        <taxon>Alphaproteobacteria</taxon>
        <taxon>Sphingomonadales</taxon>
        <taxon>Sphingomonadaceae</taxon>
        <taxon>Sphingomonas</taxon>
    </lineage>
</organism>
<sequence length="214" mass="23275">MIATIENAILARLEAAGETGQLGYRFRTLETYPDDWDEYLGTKGKINAPAAWVTNAGWRSIADEQAVEMLFGVVVMAESLRDEQATRHGRPGDERETGSYRLAVDVTLLFADQDLGLDIGGFEVGQLRFVARLAALKERKVSMLAVELRTRVPVASLRPPFDDNAIGDFITAHVNWDIPPLGDVDASPGVPGIQIPADASADATDHLTVRADDD</sequence>
<dbReference type="Pfam" id="PF08873">
    <property type="entry name" value="Phage_Mu_Gp37"/>
    <property type="match status" value="1"/>
</dbReference>
<dbReference type="InterPro" id="IPR014972">
    <property type="entry name" value="Phage_Mu_Gp37"/>
</dbReference>
<evidence type="ECO:0000313" key="1">
    <source>
        <dbReference type="EMBL" id="WCT72056.1"/>
    </source>
</evidence>
<proteinExistence type="predicted"/>
<accession>A0ABY7TGW7</accession>
<keyword evidence="2" id="KW-1185">Reference proteome</keyword>
<dbReference type="RefSeq" id="WP_273686004.1">
    <property type="nucleotide sequence ID" value="NZ_CP117411.1"/>
</dbReference>
<name>A0ABY7TGW7_9SPHN</name>
<dbReference type="Proteomes" id="UP001220395">
    <property type="component" value="Chromosome"/>
</dbReference>
<evidence type="ECO:0000313" key="2">
    <source>
        <dbReference type="Proteomes" id="UP001220395"/>
    </source>
</evidence>
<dbReference type="EMBL" id="CP117411">
    <property type="protein sequence ID" value="WCT72056.1"/>
    <property type="molecule type" value="Genomic_DNA"/>
</dbReference>
<gene>
    <name evidence="1" type="ORF">PQ455_10390</name>
</gene>
<reference evidence="1 2" key="1">
    <citation type="submission" date="2023-02" db="EMBL/GenBank/DDBJ databases">
        <title>Genome sequence of Sphingomonas naphthae.</title>
        <authorList>
            <person name="Kim S."/>
            <person name="Heo J."/>
            <person name="Kwon S.-W."/>
        </authorList>
    </citation>
    <scope>NUCLEOTIDE SEQUENCE [LARGE SCALE GENOMIC DNA]</scope>
    <source>
        <strain evidence="1 2">KACC 18716</strain>
    </source>
</reference>